<protein>
    <submittedName>
        <fullName evidence="2">Uncharacterized protein</fullName>
    </submittedName>
</protein>
<keyword evidence="1" id="KW-0175">Coiled coil</keyword>
<organism evidence="2 3">
    <name type="scientific">Mytilus galloprovincialis</name>
    <name type="common">Mediterranean mussel</name>
    <dbReference type="NCBI Taxonomy" id="29158"/>
    <lineage>
        <taxon>Eukaryota</taxon>
        <taxon>Metazoa</taxon>
        <taxon>Spiralia</taxon>
        <taxon>Lophotrochozoa</taxon>
        <taxon>Mollusca</taxon>
        <taxon>Bivalvia</taxon>
        <taxon>Autobranchia</taxon>
        <taxon>Pteriomorphia</taxon>
        <taxon>Mytilida</taxon>
        <taxon>Mytiloidea</taxon>
        <taxon>Mytilidae</taxon>
        <taxon>Mytilinae</taxon>
        <taxon>Mytilus</taxon>
    </lineage>
</organism>
<evidence type="ECO:0000256" key="1">
    <source>
        <dbReference type="SAM" id="Coils"/>
    </source>
</evidence>
<dbReference type="AlphaFoldDB" id="A0A8B6G7V1"/>
<dbReference type="Proteomes" id="UP000596742">
    <property type="component" value="Unassembled WGS sequence"/>
</dbReference>
<reference evidence="2" key="1">
    <citation type="submission" date="2018-11" db="EMBL/GenBank/DDBJ databases">
        <authorList>
            <person name="Alioto T."/>
            <person name="Alioto T."/>
        </authorList>
    </citation>
    <scope>NUCLEOTIDE SEQUENCE</scope>
</reference>
<accession>A0A8B6G7V1</accession>
<name>A0A8B6G7V1_MYTGA</name>
<keyword evidence="3" id="KW-1185">Reference proteome</keyword>
<evidence type="ECO:0000313" key="3">
    <source>
        <dbReference type="Proteomes" id="UP000596742"/>
    </source>
</evidence>
<evidence type="ECO:0000313" key="2">
    <source>
        <dbReference type="EMBL" id="VDI60111.1"/>
    </source>
</evidence>
<feature type="coiled-coil region" evidence="1">
    <location>
        <begin position="29"/>
        <end position="56"/>
    </location>
</feature>
<gene>
    <name evidence="2" type="ORF">MGAL_10B087548</name>
</gene>
<feature type="non-terminal residue" evidence="2">
    <location>
        <position position="61"/>
    </location>
</feature>
<proteinExistence type="predicted"/>
<sequence length="61" mass="6482">MASGGLTHTNVIASGAYGITTSPARNRNSTTIKTKANDLLDQIKQLEIEGQKLRAQSLANL</sequence>
<dbReference type="EMBL" id="UYJE01008000">
    <property type="protein sequence ID" value="VDI60111.1"/>
    <property type="molecule type" value="Genomic_DNA"/>
</dbReference>
<comment type="caution">
    <text evidence="2">The sequence shown here is derived from an EMBL/GenBank/DDBJ whole genome shotgun (WGS) entry which is preliminary data.</text>
</comment>